<sequence>AVDNLFDWYHGHITHISAFQSGIILSPPSSNAKKMDTSGVSRSDGEAIELTGGLASGDVHDQLVFIDNYGHALAGPTVEVFGDFDGLVDHSWRNTDEIRERMGPVSLSSIGHTGIFPTVWISPGFNQISLRIPRGPELTEIWWYTFVPREASPERRNAIIQTAIHTFGPAGFL</sequence>
<name>Q9RQA4_9BACT</name>
<accession>Q9RQA4</accession>
<dbReference type="Gene3D" id="3.90.380.10">
    <property type="entry name" value="Naphthalene 1,2-dioxygenase Alpha Subunit, Chain A, domain 1"/>
    <property type="match status" value="1"/>
</dbReference>
<reference evidence="2" key="1">
    <citation type="journal article" date="2000" name="Environ. Microbiol.">
        <title>Novel forms of ring-hydroxylating dioxygenases are widespread in pristine and contaminated soils.</title>
        <authorList>
            <person name="Yeates C."/>
            <person name="Holmes A.J."/>
            <person name="Gillings M.R."/>
        </authorList>
    </citation>
    <scope>NUCLEOTIDE SEQUENCE</scope>
</reference>
<dbReference type="AlphaFoldDB" id="Q9RQA4"/>
<evidence type="ECO:0000259" key="1">
    <source>
        <dbReference type="Pfam" id="PF00848"/>
    </source>
</evidence>
<dbReference type="SUPFAM" id="SSF55961">
    <property type="entry name" value="Bet v1-like"/>
    <property type="match status" value="1"/>
</dbReference>
<organism evidence="2">
    <name type="scientific">Australian soil clone H39</name>
    <dbReference type="NCBI Taxonomy" id="102920"/>
    <lineage>
        <taxon>Bacteria</taxon>
        <taxon>environmental samples</taxon>
    </lineage>
</organism>
<protein>
    <submittedName>
        <fullName evidence="2">Dioxygenase alpha subunit</fullName>
    </submittedName>
</protein>
<proteinExistence type="predicted"/>
<feature type="non-terminal residue" evidence="2">
    <location>
        <position position="1"/>
    </location>
</feature>
<feature type="domain" description="Aromatic-ring-hydroxylating dioxygenase alpha subunit C-terminal" evidence="1">
    <location>
        <begin position="85"/>
        <end position="156"/>
    </location>
</feature>
<evidence type="ECO:0000313" key="2">
    <source>
        <dbReference type="EMBL" id="AAD53253.1"/>
    </source>
</evidence>
<dbReference type="GO" id="GO:0051537">
    <property type="term" value="F:2 iron, 2 sulfur cluster binding"/>
    <property type="evidence" value="ECO:0007669"/>
    <property type="project" value="InterPro"/>
</dbReference>
<dbReference type="InterPro" id="IPR015879">
    <property type="entry name" value="Ring_hydroxy_dOase_asu_C_dom"/>
</dbReference>
<keyword evidence="2" id="KW-0223">Dioxygenase</keyword>
<dbReference type="EMBL" id="AF125917">
    <property type="protein sequence ID" value="AAD53253.1"/>
    <property type="molecule type" value="Genomic_DNA"/>
</dbReference>
<feature type="non-terminal residue" evidence="2">
    <location>
        <position position="173"/>
    </location>
</feature>
<dbReference type="Pfam" id="PF00848">
    <property type="entry name" value="Ring_hydroxyl_A"/>
    <property type="match status" value="1"/>
</dbReference>
<dbReference type="GO" id="GO:0051213">
    <property type="term" value="F:dioxygenase activity"/>
    <property type="evidence" value="ECO:0007669"/>
    <property type="project" value="UniProtKB-KW"/>
</dbReference>
<dbReference type="GO" id="GO:0005506">
    <property type="term" value="F:iron ion binding"/>
    <property type="evidence" value="ECO:0007669"/>
    <property type="project" value="InterPro"/>
</dbReference>
<keyword evidence="2" id="KW-0560">Oxidoreductase</keyword>